<accession>A0A1G8NKL4</accession>
<reference evidence="2" key="1">
    <citation type="submission" date="2016-10" db="EMBL/GenBank/DDBJ databases">
        <authorList>
            <person name="Varghese N."/>
            <person name="Submissions S."/>
        </authorList>
    </citation>
    <scope>NUCLEOTIDE SEQUENCE [LARGE SCALE GENOMIC DNA]</scope>
    <source>
        <strain evidence="2">DSM 23317</strain>
    </source>
</reference>
<keyword evidence="2" id="KW-1185">Reference proteome</keyword>
<protein>
    <submittedName>
        <fullName evidence="1">Uncharacterized protein</fullName>
    </submittedName>
</protein>
<evidence type="ECO:0000313" key="1">
    <source>
        <dbReference type="EMBL" id="SDI80657.1"/>
    </source>
</evidence>
<dbReference type="AlphaFoldDB" id="A0A1G8NKL4"/>
<sequence length="92" mass="10749">MKASDPDALIQRHQKLVHSEYQKVASHVQRDSGDWVNNTLMLDGHQVAFKYKRKQRYQSLKGARVNLTYYVDVETVAGFEVEVMRVVRIKRS</sequence>
<dbReference type="Proteomes" id="UP000199527">
    <property type="component" value="Unassembled WGS sequence"/>
</dbReference>
<name>A0A1G8NKL4_9GAMM</name>
<dbReference type="EMBL" id="FNEM01000003">
    <property type="protein sequence ID" value="SDI80657.1"/>
    <property type="molecule type" value="Genomic_DNA"/>
</dbReference>
<evidence type="ECO:0000313" key="2">
    <source>
        <dbReference type="Proteomes" id="UP000199527"/>
    </source>
</evidence>
<organism evidence="1 2">
    <name type="scientific">Ferrimonas sediminum</name>
    <dbReference type="NCBI Taxonomy" id="718193"/>
    <lineage>
        <taxon>Bacteria</taxon>
        <taxon>Pseudomonadati</taxon>
        <taxon>Pseudomonadota</taxon>
        <taxon>Gammaproteobacteria</taxon>
        <taxon>Alteromonadales</taxon>
        <taxon>Ferrimonadaceae</taxon>
        <taxon>Ferrimonas</taxon>
    </lineage>
</organism>
<proteinExistence type="predicted"/>
<gene>
    <name evidence="1" type="ORF">SAMN04488540_103153</name>
</gene>